<feature type="chain" id="PRO_5003819160" description="Plasma membrane fusion protein PRM1" evidence="1">
    <location>
        <begin position="17"/>
        <end position="419"/>
    </location>
</feature>
<feature type="signal peptide" evidence="1">
    <location>
        <begin position="1"/>
        <end position="16"/>
    </location>
</feature>
<evidence type="ECO:0000256" key="1">
    <source>
        <dbReference type="SAM" id="SignalP"/>
    </source>
</evidence>
<organism evidence="2 3">
    <name type="scientific">Edhazardia aedis (strain USNM 41457)</name>
    <name type="common">Microsporidian parasite</name>
    <dbReference type="NCBI Taxonomy" id="1003232"/>
    <lineage>
        <taxon>Eukaryota</taxon>
        <taxon>Fungi</taxon>
        <taxon>Fungi incertae sedis</taxon>
        <taxon>Microsporidia</taxon>
        <taxon>Edhazardia</taxon>
    </lineage>
</organism>
<gene>
    <name evidence="2" type="ORF">EDEG_01033</name>
</gene>
<dbReference type="VEuPathDB" id="MicrosporidiaDB:EDEG_01033"/>
<keyword evidence="1" id="KW-0732">Signal</keyword>
<accession>J8ZYK1</accession>
<proteinExistence type="predicted"/>
<reference evidence="2 3" key="1">
    <citation type="submission" date="2011-08" db="EMBL/GenBank/DDBJ databases">
        <authorList>
            <person name="Liu Z.J."/>
            <person name="Shi F.L."/>
            <person name="Lu J.Q."/>
            <person name="Li M."/>
            <person name="Wang Z.L."/>
        </authorList>
    </citation>
    <scope>NUCLEOTIDE SEQUENCE [LARGE SCALE GENOMIC DNA]</scope>
    <source>
        <strain evidence="2 3">USNM 41457</strain>
    </source>
</reference>
<dbReference type="HOGENOM" id="CLU_053881_0_0_1"/>
<evidence type="ECO:0000313" key="3">
    <source>
        <dbReference type="Proteomes" id="UP000003163"/>
    </source>
</evidence>
<evidence type="ECO:0000313" key="2">
    <source>
        <dbReference type="EMBL" id="EJW04743.1"/>
    </source>
</evidence>
<comment type="caution">
    <text evidence="2">The sequence shown here is derived from an EMBL/GenBank/DDBJ whole genome shotgun (WGS) entry which is preliminary data.</text>
</comment>
<dbReference type="Proteomes" id="UP000003163">
    <property type="component" value="Unassembled WGS sequence"/>
</dbReference>
<reference evidence="3" key="2">
    <citation type="submission" date="2015-07" db="EMBL/GenBank/DDBJ databases">
        <title>Contrasting host-pathogen interactions and genome evolution in two generalist and specialist microsporidian pathogens of mosquitoes.</title>
        <authorList>
            <consortium name="The Broad Institute Genomics Platform"/>
            <consortium name="The Broad Institute Genome Sequencing Center for Infectious Disease"/>
            <person name="Cuomo C.A."/>
            <person name="Sanscrainte N.D."/>
            <person name="Goldberg J.M."/>
            <person name="Heiman D."/>
            <person name="Young S."/>
            <person name="Zeng Q."/>
            <person name="Becnel J.J."/>
            <person name="Birren B.W."/>
        </authorList>
    </citation>
    <scope>NUCLEOTIDE SEQUENCE [LARGE SCALE GENOMIC DNA]</scope>
    <source>
        <strain evidence="3">USNM 41457</strain>
    </source>
</reference>
<dbReference type="InParanoid" id="J8ZYK1"/>
<sequence>MILFLLLSYSAAHLYGTQKAQQTKYNNDSVENTFGKSSNYEFPSINKKIDNQKWALINQQPKFYSSAANFYIDKNDVDKCPKVLSSSIKNKNLYGSSYPGPTIVMPSTTEIENIITSSQTTLSNTLNSLVTVAISDVSASISTYTSDVISAASTSITSGLSDLQTNINIEFSNTTTSLTSDIQTILENAINATTSGTTSANTSLIAALSTRLSLAASDIQAVLKGVAPSTLNNLTIIVEDGGASLYSQIVSILTNNSSISSILSEITYSNSTSIQNAIIKDVTGVAVVIITIIDLAYNDMTSTVLSTLETQGTDQATILSNTEDDMLTALSINLAQLLNGIYATIVSDTTNIANSVNTIIQNKIGILTSSVTSIVSGLNSDITNAIDSSTSGIISAISTKIYQNKDDILSQINSIFTVS</sequence>
<dbReference type="AlphaFoldDB" id="J8ZYK1"/>
<evidence type="ECO:0008006" key="4">
    <source>
        <dbReference type="Google" id="ProtNLM"/>
    </source>
</evidence>
<keyword evidence="3" id="KW-1185">Reference proteome</keyword>
<dbReference type="EMBL" id="AFBI03000014">
    <property type="protein sequence ID" value="EJW04743.1"/>
    <property type="molecule type" value="Genomic_DNA"/>
</dbReference>
<name>J8ZYK1_EDHAE</name>
<protein>
    <recommendedName>
        <fullName evidence="4">Plasma membrane fusion protein PRM1</fullName>
    </recommendedName>
</protein>